<dbReference type="PANTHER" id="PTHR11711">
    <property type="entry name" value="ADP RIBOSYLATION FACTOR-RELATED"/>
    <property type="match status" value="1"/>
</dbReference>
<evidence type="ECO:0000256" key="2">
    <source>
        <dbReference type="ARBA" id="ARBA00022741"/>
    </source>
</evidence>
<feature type="binding site" evidence="4">
    <location>
        <begin position="22"/>
        <end position="29"/>
    </location>
    <ligand>
        <name>GTP</name>
        <dbReference type="ChEBI" id="CHEBI:37565"/>
    </ligand>
</feature>
<dbReference type="SUPFAM" id="SSF52540">
    <property type="entry name" value="P-loop containing nucleoside triphosphate hydrolases"/>
    <property type="match status" value="1"/>
</dbReference>
<dbReference type="GO" id="GO:0003924">
    <property type="term" value="F:GTPase activity"/>
    <property type="evidence" value="ECO:0007669"/>
    <property type="project" value="InterPro"/>
</dbReference>
<feature type="binding site" evidence="5">
    <location>
        <position position="29"/>
    </location>
    <ligand>
        <name>Mg(2+)</name>
        <dbReference type="ChEBI" id="CHEBI:18420"/>
    </ligand>
</feature>
<evidence type="ECO:0000256" key="3">
    <source>
        <dbReference type="ARBA" id="ARBA00023134"/>
    </source>
</evidence>
<dbReference type="CDD" id="cd00878">
    <property type="entry name" value="Arf_Arl"/>
    <property type="match status" value="1"/>
</dbReference>
<keyword evidence="8" id="KW-1185">Reference proteome</keyword>
<dbReference type="AlphaFoldDB" id="A0A6J8CFS1"/>
<accession>A0A6J8CFS1</accession>
<dbReference type="PRINTS" id="PR00328">
    <property type="entry name" value="SAR1GTPBP"/>
</dbReference>
<dbReference type="InterPro" id="IPR027417">
    <property type="entry name" value="P-loop_NTPase"/>
</dbReference>
<dbReference type="InterPro" id="IPR005225">
    <property type="entry name" value="Small_GTP-bd"/>
</dbReference>
<dbReference type="GO" id="GO:0046872">
    <property type="term" value="F:metal ion binding"/>
    <property type="evidence" value="ECO:0007669"/>
    <property type="project" value="UniProtKB-KW"/>
</dbReference>
<dbReference type="GO" id="GO:0030010">
    <property type="term" value="P:establishment of cell polarity"/>
    <property type="evidence" value="ECO:0007669"/>
    <property type="project" value="UniProtKB-ARBA"/>
</dbReference>
<name>A0A6J8CFS1_MYTCO</name>
<feature type="binding site" evidence="5">
    <location>
        <position position="46"/>
    </location>
    <ligand>
        <name>Mg(2+)</name>
        <dbReference type="ChEBI" id="CHEBI:18420"/>
    </ligand>
</feature>
<dbReference type="InterPro" id="IPR024156">
    <property type="entry name" value="Small_GTPase_ARF"/>
</dbReference>
<dbReference type="GO" id="GO:0005525">
    <property type="term" value="F:GTP binding"/>
    <property type="evidence" value="ECO:0007669"/>
    <property type="project" value="UniProtKB-KW"/>
</dbReference>
<keyword evidence="5" id="KW-0460">Magnesium</keyword>
<dbReference type="SMART" id="SM00178">
    <property type="entry name" value="SAR"/>
    <property type="match status" value="1"/>
</dbReference>
<dbReference type="Proteomes" id="UP000507470">
    <property type="component" value="Unassembled WGS sequence"/>
</dbReference>
<dbReference type="NCBIfam" id="TIGR00231">
    <property type="entry name" value="small_GTP"/>
    <property type="match status" value="1"/>
</dbReference>
<evidence type="ECO:0000256" key="5">
    <source>
        <dbReference type="PIRSR" id="PIRSR606689-2"/>
    </source>
</evidence>
<dbReference type="FunFam" id="3.40.50.300:FF:000412">
    <property type="entry name" value="ADP-ribosylation factor 1"/>
    <property type="match status" value="1"/>
</dbReference>
<dbReference type="SMART" id="SM00177">
    <property type="entry name" value="ARF"/>
    <property type="match status" value="1"/>
</dbReference>
<dbReference type="InterPro" id="IPR006689">
    <property type="entry name" value="Small_GTPase_ARF/SAR"/>
</dbReference>
<proteinExistence type="inferred from homology"/>
<evidence type="ECO:0000313" key="7">
    <source>
        <dbReference type="EMBL" id="CAC5393740.1"/>
    </source>
</evidence>
<evidence type="ECO:0000313" key="8">
    <source>
        <dbReference type="Proteomes" id="UP000507470"/>
    </source>
</evidence>
<feature type="binding site" evidence="4">
    <location>
        <begin position="125"/>
        <end position="128"/>
    </location>
    <ligand>
        <name>GTP</name>
        <dbReference type="ChEBI" id="CHEBI:37565"/>
    </ligand>
</feature>
<organism evidence="7 8">
    <name type="scientific">Mytilus coruscus</name>
    <name type="common">Sea mussel</name>
    <dbReference type="NCBI Taxonomy" id="42192"/>
    <lineage>
        <taxon>Eukaryota</taxon>
        <taxon>Metazoa</taxon>
        <taxon>Spiralia</taxon>
        <taxon>Lophotrochozoa</taxon>
        <taxon>Mollusca</taxon>
        <taxon>Bivalvia</taxon>
        <taxon>Autobranchia</taxon>
        <taxon>Pteriomorphia</taxon>
        <taxon>Mytilida</taxon>
        <taxon>Mytiloidea</taxon>
        <taxon>Mytilidae</taxon>
        <taxon>Mytilinae</taxon>
        <taxon>Mytilus</taxon>
    </lineage>
</organism>
<comment type="similarity">
    <text evidence="1 6">Belongs to the small GTPase superfamily. Arf family.</text>
</comment>
<sequence length="178" mass="19867">MGSLISKSLLGEAASNKIVILGLDGGGKTTILYKMKYNINVQTIPTIGFNIETITPVEGIDFTVWDIPFLEDMIPLWVHYFNNTAGIIYVVDSNDRDRLNEARDILHRILNFDILKEVPLVVIANKQDLPNAISPSEIANVLNLHEVRDRRWFINGASGTTGNGLNDSMRAMAETIRK</sequence>
<protein>
    <submittedName>
        <fullName evidence="7">ARF1_2</fullName>
    </submittedName>
</protein>
<dbReference type="OrthoDB" id="6074646at2759"/>
<keyword evidence="5" id="KW-0479">Metal-binding</keyword>
<dbReference type="Pfam" id="PF00025">
    <property type="entry name" value="Arf"/>
    <property type="match status" value="1"/>
</dbReference>
<dbReference type="PROSITE" id="PS51417">
    <property type="entry name" value="ARF"/>
    <property type="match status" value="1"/>
</dbReference>
<reference evidence="7 8" key="1">
    <citation type="submission" date="2020-06" db="EMBL/GenBank/DDBJ databases">
        <authorList>
            <person name="Li R."/>
            <person name="Bekaert M."/>
        </authorList>
    </citation>
    <scope>NUCLEOTIDE SEQUENCE [LARGE SCALE GENOMIC DNA]</scope>
    <source>
        <strain evidence="8">wild</strain>
    </source>
</reference>
<evidence type="ECO:0000256" key="1">
    <source>
        <dbReference type="ARBA" id="ARBA00010290"/>
    </source>
</evidence>
<dbReference type="Gene3D" id="3.40.50.300">
    <property type="entry name" value="P-loop containing nucleotide triphosphate hydrolases"/>
    <property type="match status" value="1"/>
</dbReference>
<evidence type="ECO:0000256" key="6">
    <source>
        <dbReference type="RuleBase" id="RU003925"/>
    </source>
</evidence>
<keyword evidence="3 4" id="KW-0342">GTP-binding</keyword>
<evidence type="ECO:0000256" key="4">
    <source>
        <dbReference type="PIRSR" id="PIRSR606689-1"/>
    </source>
</evidence>
<keyword evidence="2 4" id="KW-0547">Nucleotide-binding</keyword>
<gene>
    <name evidence="7" type="ORF">MCOR_28570</name>
</gene>
<dbReference type="EMBL" id="CACVKT020005207">
    <property type="protein sequence ID" value="CAC5393740.1"/>
    <property type="molecule type" value="Genomic_DNA"/>
</dbReference>